<accession>A0A2U2P9G2</accession>
<dbReference type="RefSeq" id="WP_109418421.1">
    <property type="nucleotide sequence ID" value="NZ_QEAS01000040.1"/>
</dbReference>
<feature type="transmembrane region" description="Helical" evidence="1">
    <location>
        <begin position="32"/>
        <end position="54"/>
    </location>
</feature>
<keyword evidence="1" id="KW-0812">Transmembrane</keyword>
<dbReference type="EMBL" id="QEAS01000040">
    <property type="protein sequence ID" value="PWG78013.1"/>
    <property type="molecule type" value="Genomic_DNA"/>
</dbReference>
<organism evidence="2 3">
    <name type="scientific">Pararcticibacter amylolyticus</name>
    <dbReference type="NCBI Taxonomy" id="2173175"/>
    <lineage>
        <taxon>Bacteria</taxon>
        <taxon>Pseudomonadati</taxon>
        <taxon>Bacteroidota</taxon>
        <taxon>Sphingobacteriia</taxon>
        <taxon>Sphingobacteriales</taxon>
        <taxon>Sphingobacteriaceae</taxon>
        <taxon>Pararcticibacter</taxon>
    </lineage>
</organism>
<protein>
    <submittedName>
        <fullName evidence="2">Uncharacterized protein</fullName>
    </submittedName>
</protein>
<gene>
    <name evidence="2" type="ORF">DDR33_24425</name>
</gene>
<evidence type="ECO:0000313" key="2">
    <source>
        <dbReference type="EMBL" id="PWG78013.1"/>
    </source>
</evidence>
<keyword evidence="1" id="KW-1133">Transmembrane helix</keyword>
<dbReference type="Proteomes" id="UP000245647">
    <property type="component" value="Unassembled WGS sequence"/>
</dbReference>
<sequence>MNKKTKSLVIAGSVFTISTTVGQVASINQIWLIAVVAIPNVLAWLYVGYIHFLMPYPSLSGRQYQTINNLLPEDSQVEHKHIETLPELMNIWQQDEIEYKEANIDFDLLRDWWDKNKKGLFIRTKGNKIEGSIGIWSITESFFNDILRYTKNDTQLRPRDIISHEEESNAQFWYISGWFIRTNEDILHQFLGEAFQSLLIRLHDHTGSINISIIPMTTLETILLERLHFKKISTNRNGQLPVYCYSKPSLDHLRQITALFLRADSGIEAFERSESSR</sequence>
<proteinExistence type="predicted"/>
<reference evidence="2 3" key="1">
    <citation type="submission" date="2018-04" db="EMBL/GenBank/DDBJ databases">
        <title>Pedobacter chongqingensis sp. nov., isolated from a rottenly hemp rope.</title>
        <authorList>
            <person name="Cai Y."/>
        </authorList>
    </citation>
    <scope>NUCLEOTIDE SEQUENCE [LARGE SCALE GENOMIC DNA]</scope>
    <source>
        <strain evidence="2 3">FJ4-8</strain>
    </source>
</reference>
<name>A0A2U2P9G2_9SPHI</name>
<evidence type="ECO:0000256" key="1">
    <source>
        <dbReference type="SAM" id="Phobius"/>
    </source>
</evidence>
<keyword evidence="1" id="KW-0472">Membrane</keyword>
<evidence type="ECO:0000313" key="3">
    <source>
        <dbReference type="Proteomes" id="UP000245647"/>
    </source>
</evidence>
<keyword evidence="3" id="KW-1185">Reference proteome</keyword>
<dbReference type="OrthoDB" id="10018974at2"/>
<dbReference type="AlphaFoldDB" id="A0A2U2P9G2"/>
<comment type="caution">
    <text evidence="2">The sequence shown here is derived from an EMBL/GenBank/DDBJ whole genome shotgun (WGS) entry which is preliminary data.</text>
</comment>